<dbReference type="PROSITE" id="PS50102">
    <property type="entry name" value="RRM"/>
    <property type="match status" value="2"/>
</dbReference>
<keyword evidence="6" id="KW-1185">Reference proteome</keyword>
<dbReference type="InterPro" id="IPR050502">
    <property type="entry name" value="Euk_RNA-bind_prot"/>
</dbReference>
<dbReference type="GO" id="GO:0003729">
    <property type="term" value="F:mRNA binding"/>
    <property type="evidence" value="ECO:0007669"/>
    <property type="project" value="TreeGrafter"/>
</dbReference>
<feature type="domain" description="RRM" evidence="4">
    <location>
        <begin position="460"/>
        <end position="537"/>
    </location>
</feature>
<evidence type="ECO:0000256" key="2">
    <source>
        <dbReference type="PROSITE-ProRule" id="PRU00176"/>
    </source>
</evidence>
<dbReference type="Pfam" id="PF00076">
    <property type="entry name" value="RRM_1"/>
    <property type="match status" value="2"/>
</dbReference>
<keyword evidence="1 2" id="KW-0694">RNA-binding</keyword>
<dbReference type="InterPro" id="IPR011990">
    <property type="entry name" value="TPR-like_helical_dom_sf"/>
</dbReference>
<comment type="caution">
    <text evidence="5">The sequence shown here is derived from an EMBL/GenBank/DDBJ whole genome shotgun (WGS) entry which is preliminary data.</text>
</comment>
<dbReference type="SUPFAM" id="SSF54928">
    <property type="entry name" value="RNA-binding domain, RBD"/>
    <property type="match status" value="2"/>
</dbReference>
<proteinExistence type="predicted"/>
<sequence>MDVPKDQMSTLLDLGLYNSAEMLGCFLVSSSSVNAETSPHLKAENLTLLGDALFRQKEYKRAIHMYKQSLQYYKNIPKQIATRTSLSAVNRSSSPNSYTNSPINENEVKFKVASCYAELSENRAALAEMEGIPSKARNLQMNLLMGKLYRHSRQTRPSISCYRECLSFLILLTCNFIKPLRASCDTYCSFYWHYPCTIEAITALAELGVAAKDIISLFPQAPNRSGKPPSDHLDLSRWLQATKPKWKLLLRLAYDSKPVLLEKEKFCKLEFLRHANDVGGVEVVTSEFIASEGVNTYGYLHYRTHQDAVAALERLIPSKVKGHTFQIIMFPLEQDMSKGCVSVKNLDKSTDKKSLQDLFSKHGTYDCADSARSAIGNLNGHHFIDESDLLDVFGKFGEIISVRIVPRLKDVFGIVTFREAAAAFSAVDEKSHGHHFIFTARELDMSKCGGSVEKSYDRFNELHIDNLDDSVSDVNLKAIFSGYGVVYPCKVHRYGNGVSTGSGVVAFSTLEEATEAIAAMNGKMIKNKRLRVYLAGDQSASSGVHREYNGVSTEIGVVAFSTLEELKIAAMNEKMIINRRLLVYRVGDKSAISGMIKTVAVGKVEKGEIEVMMVTQREQHMMLEGGVRQGR</sequence>
<evidence type="ECO:0000256" key="1">
    <source>
        <dbReference type="ARBA" id="ARBA00022884"/>
    </source>
</evidence>
<organism evidence="5 6">
    <name type="scientific">Heracleum sosnowskyi</name>
    <dbReference type="NCBI Taxonomy" id="360622"/>
    <lineage>
        <taxon>Eukaryota</taxon>
        <taxon>Viridiplantae</taxon>
        <taxon>Streptophyta</taxon>
        <taxon>Embryophyta</taxon>
        <taxon>Tracheophyta</taxon>
        <taxon>Spermatophyta</taxon>
        <taxon>Magnoliopsida</taxon>
        <taxon>eudicotyledons</taxon>
        <taxon>Gunneridae</taxon>
        <taxon>Pentapetalae</taxon>
        <taxon>asterids</taxon>
        <taxon>campanulids</taxon>
        <taxon>Apiales</taxon>
        <taxon>Apiaceae</taxon>
        <taxon>Apioideae</taxon>
        <taxon>apioid superclade</taxon>
        <taxon>Tordylieae</taxon>
        <taxon>Tordyliinae</taxon>
        <taxon>Heracleum</taxon>
    </lineage>
</organism>
<dbReference type="Proteomes" id="UP001237642">
    <property type="component" value="Unassembled WGS sequence"/>
</dbReference>
<dbReference type="SUPFAM" id="SSF48452">
    <property type="entry name" value="TPR-like"/>
    <property type="match status" value="1"/>
</dbReference>
<evidence type="ECO:0000313" key="5">
    <source>
        <dbReference type="EMBL" id="KAK1368121.1"/>
    </source>
</evidence>
<evidence type="ECO:0000313" key="6">
    <source>
        <dbReference type="Proteomes" id="UP001237642"/>
    </source>
</evidence>
<feature type="domain" description="RRM" evidence="4">
    <location>
        <begin position="371"/>
        <end position="450"/>
    </location>
</feature>
<dbReference type="Gene3D" id="1.25.40.10">
    <property type="entry name" value="Tetratricopeptide repeat domain"/>
    <property type="match status" value="1"/>
</dbReference>
<protein>
    <recommendedName>
        <fullName evidence="4">RRM domain-containing protein</fullName>
    </recommendedName>
</protein>
<dbReference type="PROSITE" id="PS50005">
    <property type="entry name" value="TPR"/>
    <property type="match status" value="1"/>
</dbReference>
<evidence type="ECO:0000256" key="3">
    <source>
        <dbReference type="PROSITE-ProRule" id="PRU00339"/>
    </source>
</evidence>
<dbReference type="PANTHER" id="PTHR48025:SF1">
    <property type="entry name" value="RRM DOMAIN-CONTAINING PROTEIN"/>
    <property type="match status" value="1"/>
</dbReference>
<dbReference type="InterPro" id="IPR012677">
    <property type="entry name" value="Nucleotide-bd_a/b_plait_sf"/>
</dbReference>
<name>A0AAD8HJ31_9APIA</name>
<dbReference type="InterPro" id="IPR035979">
    <property type="entry name" value="RBD_domain_sf"/>
</dbReference>
<dbReference type="EMBL" id="JAUIZM010000008">
    <property type="protein sequence ID" value="KAK1368121.1"/>
    <property type="molecule type" value="Genomic_DNA"/>
</dbReference>
<evidence type="ECO:0000259" key="4">
    <source>
        <dbReference type="PROSITE" id="PS50102"/>
    </source>
</evidence>
<dbReference type="Gene3D" id="3.30.70.330">
    <property type="match status" value="2"/>
</dbReference>
<keyword evidence="3" id="KW-0802">TPR repeat</keyword>
<accession>A0AAD8HJ31</accession>
<dbReference type="InterPro" id="IPR019734">
    <property type="entry name" value="TPR_rpt"/>
</dbReference>
<dbReference type="PANTHER" id="PTHR48025">
    <property type="entry name" value="OS02G0815200 PROTEIN"/>
    <property type="match status" value="1"/>
</dbReference>
<dbReference type="SMART" id="SM00360">
    <property type="entry name" value="RRM"/>
    <property type="match status" value="2"/>
</dbReference>
<dbReference type="AlphaFoldDB" id="A0AAD8HJ31"/>
<gene>
    <name evidence="5" type="ORF">POM88_034213</name>
</gene>
<feature type="repeat" description="TPR" evidence="3">
    <location>
        <begin position="43"/>
        <end position="76"/>
    </location>
</feature>
<reference evidence="5" key="2">
    <citation type="submission" date="2023-05" db="EMBL/GenBank/DDBJ databases">
        <authorList>
            <person name="Schelkunov M.I."/>
        </authorList>
    </citation>
    <scope>NUCLEOTIDE SEQUENCE</scope>
    <source>
        <strain evidence="5">Hsosn_3</strain>
        <tissue evidence="5">Leaf</tissue>
    </source>
</reference>
<reference evidence="5" key="1">
    <citation type="submission" date="2023-02" db="EMBL/GenBank/DDBJ databases">
        <title>Genome of toxic invasive species Heracleum sosnowskyi carries increased number of genes despite the absence of recent whole-genome duplications.</title>
        <authorList>
            <person name="Schelkunov M."/>
            <person name="Shtratnikova V."/>
            <person name="Makarenko M."/>
            <person name="Klepikova A."/>
            <person name="Omelchenko D."/>
            <person name="Novikova G."/>
            <person name="Obukhova E."/>
            <person name="Bogdanov V."/>
            <person name="Penin A."/>
            <person name="Logacheva M."/>
        </authorList>
    </citation>
    <scope>NUCLEOTIDE SEQUENCE</scope>
    <source>
        <strain evidence="5">Hsosn_3</strain>
        <tissue evidence="5">Leaf</tissue>
    </source>
</reference>
<dbReference type="InterPro" id="IPR000504">
    <property type="entry name" value="RRM_dom"/>
</dbReference>
<dbReference type="CDD" id="cd00590">
    <property type="entry name" value="RRM_SF"/>
    <property type="match status" value="1"/>
</dbReference>